<dbReference type="Gene3D" id="2.60.40.1890">
    <property type="entry name" value="PCu(A)C copper chaperone"/>
    <property type="match status" value="1"/>
</dbReference>
<feature type="signal peptide" evidence="1">
    <location>
        <begin position="1"/>
        <end position="21"/>
    </location>
</feature>
<accession>A0AAU8AEL9</accession>
<dbReference type="InterPro" id="IPR058248">
    <property type="entry name" value="Lxx211020-like"/>
</dbReference>
<dbReference type="InterPro" id="IPR007410">
    <property type="entry name" value="LpqE-like"/>
</dbReference>
<dbReference type="Pfam" id="PF04314">
    <property type="entry name" value="PCuAC"/>
    <property type="match status" value="1"/>
</dbReference>
<keyword evidence="1" id="KW-0732">Signal</keyword>
<dbReference type="PANTHER" id="PTHR36302:SF1">
    <property type="entry name" value="COPPER CHAPERONE PCU(A)C"/>
    <property type="match status" value="1"/>
</dbReference>
<dbReference type="RefSeq" id="WP_353471495.1">
    <property type="nucleotide sequence ID" value="NZ_CP123384.1"/>
</dbReference>
<sequence length="143" mass="14837">MSLKTVAALALMLSTAGFARADILVEDAYAWLAIPNAQSGAVYMVLRNDGPEEDRLVSASSEAAAKTMLHGSAEGAGGVMTMHDHAQGVVIPAGGSHAFARGGDHVMLMGLSRPLEQGATLGLTLTFEHAGEIRLEVPVELGR</sequence>
<evidence type="ECO:0000313" key="2">
    <source>
        <dbReference type="EMBL" id="XCC92668.1"/>
    </source>
</evidence>
<name>A0AAU8AEL9_9RHOB</name>
<protein>
    <submittedName>
        <fullName evidence="2">Copper chaperone PCu(A)C</fullName>
    </submittedName>
</protein>
<organism evidence="2">
    <name type="scientific">Alloyangia sp. H15</name>
    <dbReference type="NCBI Taxonomy" id="3029062"/>
    <lineage>
        <taxon>Bacteria</taxon>
        <taxon>Pseudomonadati</taxon>
        <taxon>Pseudomonadota</taxon>
        <taxon>Alphaproteobacteria</taxon>
        <taxon>Rhodobacterales</taxon>
        <taxon>Roseobacteraceae</taxon>
        <taxon>Alloyangia</taxon>
    </lineage>
</organism>
<dbReference type="AlphaFoldDB" id="A0AAU8AEL9"/>
<dbReference type="SUPFAM" id="SSF110087">
    <property type="entry name" value="DR1885-like metal-binding protein"/>
    <property type="match status" value="1"/>
</dbReference>
<feature type="chain" id="PRO_5043493377" evidence="1">
    <location>
        <begin position="22"/>
        <end position="143"/>
    </location>
</feature>
<proteinExistence type="predicted"/>
<dbReference type="PANTHER" id="PTHR36302">
    <property type="entry name" value="BLR7088 PROTEIN"/>
    <property type="match status" value="1"/>
</dbReference>
<dbReference type="EMBL" id="CP123384">
    <property type="protein sequence ID" value="XCC92668.1"/>
    <property type="molecule type" value="Genomic_DNA"/>
</dbReference>
<evidence type="ECO:0000256" key="1">
    <source>
        <dbReference type="SAM" id="SignalP"/>
    </source>
</evidence>
<reference evidence="2" key="1">
    <citation type="submission" date="2023-02" db="EMBL/GenBank/DDBJ databases">
        <title>Description and genomic characterization of Salipiger bruguierae sp. nov., isolated from the sediment of mangrove plant Bruguiera sexangula.</title>
        <authorList>
            <person name="Long M."/>
        </authorList>
    </citation>
    <scope>NUCLEOTIDE SEQUENCE</scope>
    <source>
        <strain evidence="2">H15</strain>
    </source>
</reference>
<dbReference type="InterPro" id="IPR036182">
    <property type="entry name" value="PCuAC_sf"/>
</dbReference>
<gene>
    <name evidence="2" type="ORF">PVT71_09245</name>
</gene>